<reference evidence="3 4" key="1">
    <citation type="submission" date="2024-10" db="EMBL/GenBank/DDBJ databases">
        <authorList>
            <person name="Ratan Roy A."/>
            <person name="Morales Sandoval P.H."/>
            <person name="De Los Santos Villalobos S."/>
            <person name="Chakraborty S."/>
            <person name="Mukherjee J."/>
        </authorList>
    </citation>
    <scope>NUCLEOTIDE SEQUENCE [LARGE SCALE GENOMIC DNA]</scope>
    <source>
        <strain evidence="3 4">S1</strain>
    </source>
</reference>
<gene>
    <name evidence="3" type="ORF">ACFVKH_20695</name>
</gene>
<dbReference type="SMART" id="SM00530">
    <property type="entry name" value="HTH_XRE"/>
    <property type="match status" value="1"/>
</dbReference>
<keyword evidence="1" id="KW-0238">DNA-binding</keyword>
<dbReference type="Pfam" id="PF01381">
    <property type="entry name" value="HTH_3"/>
    <property type="match status" value="1"/>
</dbReference>
<evidence type="ECO:0000256" key="1">
    <source>
        <dbReference type="ARBA" id="ARBA00023125"/>
    </source>
</evidence>
<dbReference type="Proteomes" id="UP001600165">
    <property type="component" value="Unassembled WGS sequence"/>
</dbReference>
<proteinExistence type="predicted"/>
<dbReference type="PROSITE" id="PS50943">
    <property type="entry name" value="HTH_CROC1"/>
    <property type="match status" value="1"/>
</dbReference>
<dbReference type="SUPFAM" id="SSF47413">
    <property type="entry name" value="lambda repressor-like DNA-binding domains"/>
    <property type="match status" value="1"/>
</dbReference>
<name>A0ABW6IN37_9CYAN</name>
<accession>A0ABW6IN37</accession>
<keyword evidence="4" id="KW-1185">Reference proteome</keyword>
<dbReference type="PANTHER" id="PTHR46558:SF11">
    <property type="entry name" value="HTH-TYPE TRANSCRIPTIONAL REGULATOR XRE"/>
    <property type="match status" value="1"/>
</dbReference>
<evidence type="ECO:0000313" key="4">
    <source>
        <dbReference type="Proteomes" id="UP001600165"/>
    </source>
</evidence>
<evidence type="ECO:0000259" key="2">
    <source>
        <dbReference type="PROSITE" id="PS50943"/>
    </source>
</evidence>
<protein>
    <submittedName>
        <fullName evidence="3">Helix-turn-helix transcriptional regulator</fullName>
    </submittedName>
</protein>
<evidence type="ECO:0000313" key="3">
    <source>
        <dbReference type="EMBL" id="MFE4108699.1"/>
    </source>
</evidence>
<comment type="caution">
    <text evidence="3">The sequence shown here is derived from an EMBL/GenBank/DDBJ whole genome shotgun (WGS) entry which is preliminary data.</text>
</comment>
<dbReference type="CDD" id="cd00093">
    <property type="entry name" value="HTH_XRE"/>
    <property type="match status" value="1"/>
</dbReference>
<dbReference type="PANTHER" id="PTHR46558">
    <property type="entry name" value="TRACRIPTIONAL REGULATORY PROTEIN-RELATED-RELATED"/>
    <property type="match status" value="1"/>
</dbReference>
<sequence>MGSSEPLTLADLRKRASLTQRQVADLLDVTVTTVSAWERGTQVPRLTFAQIEKLLAAFDCSIQDLVKATNQREDEN</sequence>
<dbReference type="InterPro" id="IPR001387">
    <property type="entry name" value="Cro/C1-type_HTH"/>
</dbReference>
<feature type="domain" description="HTH cro/C1-type" evidence="2">
    <location>
        <begin position="9"/>
        <end position="65"/>
    </location>
</feature>
<dbReference type="InterPro" id="IPR010982">
    <property type="entry name" value="Lambda_DNA-bd_dom_sf"/>
</dbReference>
<dbReference type="EMBL" id="JBHZOL010000138">
    <property type="protein sequence ID" value="MFE4108699.1"/>
    <property type="molecule type" value="Genomic_DNA"/>
</dbReference>
<dbReference type="RefSeq" id="WP_377968315.1">
    <property type="nucleotide sequence ID" value="NZ_JBHZOL010000138.1"/>
</dbReference>
<dbReference type="Gene3D" id="1.10.260.40">
    <property type="entry name" value="lambda repressor-like DNA-binding domains"/>
    <property type="match status" value="1"/>
</dbReference>
<organism evidence="3 4">
    <name type="scientific">Almyronema epifaneia S1</name>
    <dbReference type="NCBI Taxonomy" id="2991925"/>
    <lineage>
        <taxon>Bacteria</taxon>
        <taxon>Bacillati</taxon>
        <taxon>Cyanobacteriota</taxon>
        <taxon>Cyanophyceae</taxon>
        <taxon>Nodosilineales</taxon>
        <taxon>Nodosilineaceae</taxon>
        <taxon>Almyronema</taxon>
        <taxon>Almyronema epifaneia</taxon>
    </lineage>
</organism>